<comment type="caution">
    <text evidence="2">The sequence shown here is derived from an EMBL/GenBank/DDBJ whole genome shotgun (WGS) entry which is preliminary data.</text>
</comment>
<keyword evidence="3" id="KW-1185">Reference proteome</keyword>
<evidence type="ECO:0000313" key="2">
    <source>
        <dbReference type="EMBL" id="NGN97551.1"/>
    </source>
</evidence>
<feature type="transmembrane region" description="Helical" evidence="1">
    <location>
        <begin position="53"/>
        <end position="75"/>
    </location>
</feature>
<accession>A0A6M1RGY5</accession>
<dbReference type="Proteomes" id="UP000473008">
    <property type="component" value="Unassembled WGS sequence"/>
</dbReference>
<keyword evidence="1" id="KW-1133">Transmembrane helix</keyword>
<protein>
    <submittedName>
        <fullName evidence="2">Uncharacterized protein</fullName>
    </submittedName>
</protein>
<dbReference type="RefSeq" id="WP_002536558.1">
    <property type="nucleotide sequence ID" value="NZ_JAALDL010000004.1"/>
</dbReference>
<organism evidence="2 3">
    <name type="scientific">Grimontia sedimenti</name>
    <dbReference type="NCBI Taxonomy" id="2711294"/>
    <lineage>
        <taxon>Bacteria</taxon>
        <taxon>Pseudomonadati</taxon>
        <taxon>Pseudomonadota</taxon>
        <taxon>Gammaproteobacteria</taxon>
        <taxon>Vibrionales</taxon>
        <taxon>Vibrionaceae</taxon>
        <taxon>Grimontia</taxon>
    </lineage>
</organism>
<gene>
    <name evidence="2" type="ORF">G5S52_07680</name>
</gene>
<name>A0A6M1RGY5_9GAMM</name>
<feature type="transmembrane region" description="Helical" evidence="1">
    <location>
        <begin position="21"/>
        <end position="41"/>
    </location>
</feature>
<keyword evidence="1" id="KW-0472">Membrane</keyword>
<dbReference type="EMBL" id="JAALDL010000004">
    <property type="protein sequence ID" value="NGN97551.1"/>
    <property type="molecule type" value="Genomic_DNA"/>
</dbReference>
<dbReference type="AlphaFoldDB" id="A0A6M1RGY5"/>
<evidence type="ECO:0000313" key="3">
    <source>
        <dbReference type="Proteomes" id="UP000473008"/>
    </source>
</evidence>
<reference evidence="2 3" key="1">
    <citation type="submission" date="2020-02" db="EMBL/GenBank/DDBJ databases">
        <title>The draft genome of Grimontia sedimenta sp. nov., isolated from benthic sediments near coral reefs south of Kuwait.</title>
        <authorList>
            <person name="Mahmoud H.M."/>
            <person name="Jose L."/>
            <person name="Eapen S."/>
        </authorList>
    </citation>
    <scope>NUCLEOTIDE SEQUENCE [LARGE SCALE GENOMIC DNA]</scope>
    <source>
        <strain evidence="2 3">S25</strain>
    </source>
</reference>
<evidence type="ECO:0000256" key="1">
    <source>
        <dbReference type="SAM" id="Phobius"/>
    </source>
</evidence>
<proteinExistence type="predicted"/>
<keyword evidence="1" id="KW-0812">Transmembrane</keyword>
<sequence>MEVVIQSGNERGINFKKVTQVGGVLMIMSGLIMVSSLLISFPFADNFSIFHQTIAHIVTIVIAGVFKVGYVTYIVGRYERSLPC</sequence>